<feature type="domain" description="HNH nuclease" evidence="1">
    <location>
        <begin position="160"/>
        <end position="213"/>
    </location>
</feature>
<evidence type="ECO:0000313" key="2">
    <source>
        <dbReference type="EMBL" id="ASN68062.1"/>
    </source>
</evidence>
<dbReference type="GO" id="GO:0003676">
    <property type="term" value="F:nucleic acid binding"/>
    <property type="evidence" value="ECO:0007669"/>
    <property type="project" value="InterPro"/>
</dbReference>
<proteinExistence type="predicted"/>
<sequence length="242" mass="28521">MKRRTYEEVSALFKEGDCVLLSPEYHRAKDKLRYVCSCGNEAEIAFDKFRVGQRCSKCKGKKMADKTRKSYDEVFQIFKDNGCVLLTTEYTGNKQKLMYICECGNESEIALTKFMAGQRCQTCRRRKLSERMSGTNSHNYKYDRTDEERVRQRKYPEYIKWRKSVYQRDDYTCVNCGSRGCTINAHHIYSYIKFPKLRTDVRNGITLCYECHKRFHKAFGINSFEPGDTQLFLSGVLDERPF</sequence>
<dbReference type="GO" id="GO:0004519">
    <property type="term" value="F:endonuclease activity"/>
    <property type="evidence" value="ECO:0007669"/>
    <property type="project" value="InterPro"/>
</dbReference>
<protein>
    <submittedName>
        <fullName evidence="2">Putative HNH nuclease</fullName>
    </submittedName>
</protein>
<dbReference type="InterPro" id="IPR002711">
    <property type="entry name" value="HNH"/>
</dbReference>
<dbReference type="Gene3D" id="1.10.30.50">
    <property type="match status" value="1"/>
</dbReference>
<name>A0A2H4IZM3_9CAUD</name>
<dbReference type="Pfam" id="PF01844">
    <property type="entry name" value="HNH"/>
    <property type="match status" value="1"/>
</dbReference>
<dbReference type="EMBL" id="MF417871">
    <property type="protein sequence ID" value="ASN68062.1"/>
    <property type="molecule type" value="Genomic_DNA"/>
</dbReference>
<dbReference type="CDD" id="cd00085">
    <property type="entry name" value="HNHc"/>
    <property type="match status" value="1"/>
</dbReference>
<evidence type="ECO:0000259" key="1">
    <source>
        <dbReference type="SMART" id="SM00507"/>
    </source>
</evidence>
<gene>
    <name evidence="2" type="ORF">8F11_27</name>
</gene>
<accession>A0A2H4IZM3</accession>
<dbReference type="SMART" id="SM00507">
    <property type="entry name" value="HNHc"/>
    <property type="match status" value="1"/>
</dbReference>
<reference evidence="2" key="1">
    <citation type="submission" date="2017-06" db="EMBL/GenBank/DDBJ databases">
        <title>Novel phages from South African skin metaviromes.</title>
        <authorList>
            <person name="van Zyl L.J."/>
            <person name="Abrahams Y."/>
            <person name="Stander E.A."/>
            <person name="Kirby B.M."/>
            <person name="Clavaud C."/>
            <person name="Farcet C."/>
            <person name="Breton L."/>
            <person name="Trindade M.I."/>
        </authorList>
    </citation>
    <scope>NUCLEOTIDE SEQUENCE</scope>
</reference>
<organism evidence="2">
    <name type="scientific">uncultured Caudovirales phage</name>
    <dbReference type="NCBI Taxonomy" id="2100421"/>
    <lineage>
        <taxon>Viruses</taxon>
        <taxon>Duplodnaviria</taxon>
        <taxon>Heunggongvirae</taxon>
        <taxon>Uroviricota</taxon>
        <taxon>Caudoviricetes</taxon>
        <taxon>Peduoviridae</taxon>
        <taxon>Maltschvirus</taxon>
        <taxon>Maltschvirus maltsch</taxon>
    </lineage>
</organism>
<dbReference type="GO" id="GO:0008270">
    <property type="term" value="F:zinc ion binding"/>
    <property type="evidence" value="ECO:0007669"/>
    <property type="project" value="InterPro"/>
</dbReference>
<dbReference type="InterPro" id="IPR003615">
    <property type="entry name" value="HNH_nuc"/>
</dbReference>